<feature type="compositionally biased region" description="Basic and acidic residues" evidence="1">
    <location>
        <begin position="191"/>
        <end position="201"/>
    </location>
</feature>
<feature type="region of interest" description="Disordered" evidence="1">
    <location>
        <begin position="35"/>
        <end position="76"/>
    </location>
</feature>
<dbReference type="GO" id="GO:0004386">
    <property type="term" value="F:helicase activity"/>
    <property type="evidence" value="ECO:0007669"/>
    <property type="project" value="UniProtKB-KW"/>
</dbReference>
<feature type="region of interest" description="Disordered" evidence="1">
    <location>
        <begin position="90"/>
        <end position="201"/>
    </location>
</feature>
<evidence type="ECO:0000313" key="2">
    <source>
        <dbReference type="EMBL" id="KAL0428846.1"/>
    </source>
</evidence>
<feature type="compositionally biased region" description="Polar residues" evidence="1">
    <location>
        <begin position="113"/>
        <end position="131"/>
    </location>
</feature>
<dbReference type="AlphaFoldDB" id="A0AAW2VM76"/>
<comment type="caution">
    <text evidence="2">The sequence shown here is derived from an EMBL/GenBank/DDBJ whole genome shotgun (WGS) entry which is preliminary data.</text>
</comment>
<proteinExistence type="predicted"/>
<reference evidence="2" key="1">
    <citation type="submission" date="2020-06" db="EMBL/GenBank/DDBJ databases">
        <authorList>
            <person name="Li T."/>
            <person name="Hu X."/>
            <person name="Zhang T."/>
            <person name="Song X."/>
            <person name="Zhang H."/>
            <person name="Dai N."/>
            <person name="Sheng W."/>
            <person name="Hou X."/>
            <person name="Wei L."/>
        </authorList>
    </citation>
    <scope>NUCLEOTIDE SEQUENCE</scope>
    <source>
        <strain evidence="2">G02</strain>
        <tissue evidence="2">Leaf</tissue>
    </source>
</reference>
<organism evidence="2">
    <name type="scientific">Sesamum radiatum</name>
    <name type="common">Black benniseed</name>
    <dbReference type="NCBI Taxonomy" id="300843"/>
    <lineage>
        <taxon>Eukaryota</taxon>
        <taxon>Viridiplantae</taxon>
        <taxon>Streptophyta</taxon>
        <taxon>Embryophyta</taxon>
        <taxon>Tracheophyta</taxon>
        <taxon>Spermatophyta</taxon>
        <taxon>Magnoliopsida</taxon>
        <taxon>eudicotyledons</taxon>
        <taxon>Gunneridae</taxon>
        <taxon>Pentapetalae</taxon>
        <taxon>asterids</taxon>
        <taxon>lamiids</taxon>
        <taxon>Lamiales</taxon>
        <taxon>Pedaliaceae</taxon>
        <taxon>Sesamum</taxon>
    </lineage>
</organism>
<keyword evidence="2" id="KW-0347">Helicase</keyword>
<evidence type="ECO:0000256" key="1">
    <source>
        <dbReference type="SAM" id="MobiDB-lite"/>
    </source>
</evidence>
<keyword evidence="2" id="KW-0378">Hydrolase</keyword>
<feature type="compositionally biased region" description="Acidic residues" evidence="1">
    <location>
        <begin position="41"/>
        <end position="56"/>
    </location>
</feature>
<dbReference type="EMBL" id="JACGWJ010000003">
    <property type="protein sequence ID" value="KAL0428846.1"/>
    <property type="molecule type" value="Genomic_DNA"/>
</dbReference>
<name>A0AAW2VM76_SESRA</name>
<keyword evidence="2" id="KW-0067">ATP-binding</keyword>
<feature type="compositionally biased region" description="Basic residues" evidence="1">
    <location>
        <begin position="178"/>
        <end position="190"/>
    </location>
</feature>
<keyword evidence="2" id="KW-0547">Nucleotide-binding</keyword>
<reference evidence="2" key="2">
    <citation type="journal article" date="2024" name="Plant">
        <title>Genomic evolution and insights into agronomic trait innovations of Sesamum species.</title>
        <authorList>
            <person name="Miao H."/>
            <person name="Wang L."/>
            <person name="Qu L."/>
            <person name="Liu H."/>
            <person name="Sun Y."/>
            <person name="Le M."/>
            <person name="Wang Q."/>
            <person name="Wei S."/>
            <person name="Zheng Y."/>
            <person name="Lin W."/>
            <person name="Duan Y."/>
            <person name="Cao H."/>
            <person name="Xiong S."/>
            <person name="Wang X."/>
            <person name="Wei L."/>
            <person name="Li C."/>
            <person name="Ma Q."/>
            <person name="Ju M."/>
            <person name="Zhao R."/>
            <person name="Li G."/>
            <person name="Mu C."/>
            <person name="Tian Q."/>
            <person name="Mei H."/>
            <person name="Zhang T."/>
            <person name="Gao T."/>
            <person name="Zhang H."/>
        </authorList>
    </citation>
    <scope>NUCLEOTIDE SEQUENCE</scope>
    <source>
        <strain evidence="2">G02</strain>
    </source>
</reference>
<protein>
    <submittedName>
        <fullName evidence="2">ATP-dependent helicase BRM</fullName>
    </submittedName>
</protein>
<sequence>MIARSEEEVELFDQMDEELDWAEDMTRYDQVPDWLRASTKEEEEGEIGEFEDDESTEAPRVNKDQSEEDAPFSADGYEYQRALDSVRNNNIIEEAGSSGSSSHNRKLMRMVSPSVSSQKFGSLSALDSRSNSRSKKLADELEEGEIAVSGDSPMDQQQSGSWIQEREEGEDEQVLQPKVKRKRSIRLRPRHTTERSEEKAQ</sequence>
<accession>A0AAW2VM76</accession>
<gene>
    <name evidence="2" type="ORF">Sradi_0510600</name>
</gene>